<protein>
    <submittedName>
        <fullName evidence="1">Primosomal replication protein</fullName>
    </submittedName>
</protein>
<proteinExistence type="predicted"/>
<evidence type="ECO:0000313" key="1">
    <source>
        <dbReference type="EMBL" id="MBZ9612812.1"/>
    </source>
</evidence>
<dbReference type="Gene3D" id="1.20.1270.340">
    <property type="match status" value="1"/>
</dbReference>
<dbReference type="InterPro" id="IPR010890">
    <property type="entry name" value="PriC"/>
</dbReference>
<organism evidence="1 2">
    <name type="scientific">Rheinheimera maricola</name>
    <dbReference type="NCBI Taxonomy" id="2793282"/>
    <lineage>
        <taxon>Bacteria</taxon>
        <taxon>Pseudomonadati</taxon>
        <taxon>Pseudomonadota</taxon>
        <taxon>Gammaproteobacteria</taxon>
        <taxon>Chromatiales</taxon>
        <taxon>Chromatiaceae</taxon>
        <taxon>Rheinheimera</taxon>
    </lineage>
</organism>
<dbReference type="Pfam" id="PF07445">
    <property type="entry name" value="PriC"/>
    <property type="match status" value="1"/>
</dbReference>
<comment type="caution">
    <text evidence="1">The sequence shown here is derived from an EMBL/GenBank/DDBJ whole genome shotgun (WGS) entry which is preliminary data.</text>
</comment>
<evidence type="ECO:0000313" key="2">
    <source>
        <dbReference type="Proteomes" id="UP000663814"/>
    </source>
</evidence>
<dbReference type="RefSeq" id="WP_205312293.1">
    <property type="nucleotide sequence ID" value="NZ_JAERPS020000005.1"/>
</dbReference>
<dbReference type="Proteomes" id="UP000663814">
    <property type="component" value="Unassembled WGS sequence"/>
</dbReference>
<sequence length="178" mass="20475">MDLLGTLSHQLQQLRKQAESIDLQQVSGKPQNWFDSALFSCRSADLSDYIGEAQRNLQHLRDERLSLPAKQRLVQRLSEQTSALTQAFRNVDTRRKPSAKARTKAAVQQITSSSQQLYQQLSEVQQFERRLQDMISLANRENSAEAVSRTLALHARLGRCRKALFDIEQQIQQLEQRN</sequence>
<reference evidence="1 2" key="1">
    <citation type="submission" date="2021-08" db="EMBL/GenBank/DDBJ databases">
        <title>Rheinheimera aquimaris sp. nov., isolated from seawater of the East Sea in Korea.</title>
        <authorList>
            <person name="Kim K.H."/>
            <person name="Wenting R."/>
            <person name="Kim K.R."/>
            <person name="Jeon C.O."/>
        </authorList>
    </citation>
    <scope>NUCLEOTIDE SEQUENCE [LARGE SCALE GENOMIC DNA]</scope>
    <source>
        <strain evidence="1 2">MA-13</strain>
    </source>
</reference>
<dbReference type="EMBL" id="JAERPS020000005">
    <property type="protein sequence ID" value="MBZ9612812.1"/>
    <property type="molecule type" value="Genomic_DNA"/>
</dbReference>
<keyword evidence="2" id="KW-1185">Reference proteome</keyword>
<dbReference type="InterPro" id="IPR038338">
    <property type="entry name" value="PriC_sf"/>
</dbReference>
<accession>A0ABS7XDZ5</accession>
<name>A0ABS7XDZ5_9GAMM</name>
<gene>
    <name evidence="1" type="ORF">I4W93_014550</name>
</gene>